<dbReference type="CDD" id="cd00279">
    <property type="entry name" value="YlxR"/>
    <property type="match status" value="1"/>
</dbReference>
<evidence type="ECO:0000313" key="4">
    <source>
        <dbReference type="Proteomes" id="UP000027100"/>
    </source>
</evidence>
<keyword evidence="4" id="KW-1185">Reference proteome</keyword>
<evidence type="ECO:0000313" key="3">
    <source>
        <dbReference type="EMBL" id="KCZ98481.1"/>
    </source>
</evidence>
<feature type="domain" description="YlxR" evidence="2">
    <location>
        <begin position="31"/>
        <end position="105"/>
    </location>
</feature>
<feature type="compositionally biased region" description="Acidic residues" evidence="1">
    <location>
        <begin position="16"/>
        <end position="27"/>
    </location>
</feature>
<dbReference type="RefSeq" id="WP_035597759.1">
    <property type="nucleotide sequence ID" value="NZ_ARYM01000010.1"/>
</dbReference>
<evidence type="ECO:0000259" key="2">
    <source>
        <dbReference type="Pfam" id="PF04296"/>
    </source>
</evidence>
<dbReference type="InterPro" id="IPR035931">
    <property type="entry name" value="YlxR-like_sf"/>
</dbReference>
<proteinExistence type="predicted"/>
<name>A0A062V8I7_9PROT</name>
<sequence length="228" mass="24920">MTKPHPESDPRLIADNSEDGPGEEDASSPERQCAVTRERLPKAAMLRFVLSPDGVVTPDIQERLPGRGVWVKADRGAVEIATKKGAFARGFKSQVTVPEGLADLVERLLLKRCVDTLGLARKAGQAICGYDQVRDALRDGFPAFLLEAADGAEDGRSKVYFLAKALYSDVKVAGALSAPELGMAFGRDRVIHGLVRRGPIADSWEIAYRRLTGFREAPELTWFQETGR</sequence>
<evidence type="ECO:0000256" key="1">
    <source>
        <dbReference type="SAM" id="MobiDB-lite"/>
    </source>
</evidence>
<dbReference type="EMBL" id="ARYM01000010">
    <property type="protein sequence ID" value="KCZ98481.1"/>
    <property type="molecule type" value="Genomic_DNA"/>
</dbReference>
<dbReference type="NCBIfam" id="NF006622">
    <property type="entry name" value="PRK09190.1"/>
    <property type="match status" value="1"/>
</dbReference>
<feature type="compositionally biased region" description="Basic and acidic residues" evidence="1">
    <location>
        <begin position="1"/>
        <end position="12"/>
    </location>
</feature>
<gene>
    <name evidence="3" type="ORF">HPO_09720</name>
</gene>
<dbReference type="InterPro" id="IPR007393">
    <property type="entry name" value="YlxR_dom"/>
</dbReference>
<dbReference type="eggNOG" id="COG2740">
    <property type="taxonomic scope" value="Bacteria"/>
</dbReference>
<dbReference type="InterPro" id="IPR037465">
    <property type="entry name" value="YlxR"/>
</dbReference>
<dbReference type="SUPFAM" id="SSF64376">
    <property type="entry name" value="YlxR-like"/>
    <property type="match status" value="1"/>
</dbReference>
<dbReference type="OrthoDB" id="9799836at2"/>
<comment type="caution">
    <text evidence="3">The sequence shown here is derived from an EMBL/GenBank/DDBJ whole genome shotgun (WGS) entry which is preliminary data.</text>
</comment>
<feature type="region of interest" description="Disordered" evidence="1">
    <location>
        <begin position="1"/>
        <end position="33"/>
    </location>
</feature>
<dbReference type="PATRIC" id="fig|1280954.3.peg.1970"/>
<organism evidence="3 4">
    <name type="scientific">Hyphomonas polymorpha PS728</name>
    <dbReference type="NCBI Taxonomy" id="1280954"/>
    <lineage>
        <taxon>Bacteria</taxon>
        <taxon>Pseudomonadati</taxon>
        <taxon>Pseudomonadota</taxon>
        <taxon>Alphaproteobacteria</taxon>
        <taxon>Hyphomonadales</taxon>
        <taxon>Hyphomonadaceae</taxon>
        <taxon>Hyphomonas</taxon>
    </lineage>
</organism>
<dbReference type="Pfam" id="PF04296">
    <property type="entry name" value="YlxR"/>
    <property type="match status" value="1"/>
</dbReference>
<dbReference type="InterPro" id="IPR029064">
    <property type="entry name" value="Ribosomal_eL30-like_sf"/>
</dbReference>
<dbReference type="Proteomes" id="UP000027100">
    <property type="component" value="Unassembled WGS sequence"/>
</dbReference>
<accession>A0A062V8I7</accession>
<dbReference type="Gene3D" id="3.30.1330.30">
    <property type="match status" value="1"/>
</dbReference>
<protein>
    <recommendedName>
        <fullName evidence="2">YlxR domain-containing protein</fullName>
    </recommendedName>
</protein>
<dbReference type="AlphaFoldDB" id="A0A062V8I7"/>
<dbReference type="Gene3D" id="3.30.1230.10">
    <property type="entry name" value="YlxR-like"/>
    <property type="match status" value="1"/>
</dbReference>
<dbReference type="SUPFAM" id="SSF55315">
    <property type="entry name" value="L30e-like"/>
    <property type="match status" value="1"/>
</dbReference>
<dbReference type="STRING" id="1280954.HPO_09720"/>
<dbReference type="PANTHER" id="PTHR34215">
    <property type="entry name" value="BLL0784 PROTEIN"/>
    <property type="match status" value="1"/>
</dbReference>
<dbReference type="PANTHER" id="PTHR34215:SF1">
    <property type="entry name" value="YLXR DOMAIN-CONTAINING PROTEIN"/>
    <property type="match status" value="1"/>
</dbReference>
<reference evidence="3 4" key="1">
    <citation type="journal article" date="2014" name="Antonie Van Leeuwenhoek">
        <title>Hyphomonas beringensis sp. nov. and Hyphomonas chukchiensis sp. nov., isolated from surface seawater of the Bering Sea and Chukchi Sea.</title>
        <authorList>
            <person name="Li C."/>
            <person name="Lai Q."/>
            <person name="Li G."/>
            <person name="Dong C."/>
            <person name="Wang J."/>
            <person name="Liao Y."/>
            <person name="Shao Z."/>
        </authorList>
    </citation>
    <scope>NUCLEOTIDE SEQUENCE [LARGE SCALE GENOMIC DNA]</scope>
    <source>
        <strain evidence="3 4">PS728</strain>
    </source>
</reference>